<comment type="caution">
    <text evidence="2">The sequence shown here is derived from an EMBL/GenBank/DDBJ whole genome shotgun (WGS) entry which is preliminary data.</text>
</comment>
<feature type="transmembrane region" description="Helical" evidence="1">
    <location>
        <begin position="6"/>
        <end position="25"/>
    </location>
</feature>
<keyword evidence="1" id="KW-0472">Membrane</keyword>
<evidence type="ECO:0000313" key="2">
    <source>
        <dbReference type="EMBL" id="RIL41359.1"/>
    </source>
</evidence>
<gene>
    <name evidence="2" type="ORF">BUZ01_12375</name>
</gene>
<proteinExistence type="predicted"/>
<dbReference type="RefSeq" id="WP_107527100.1">
    <property type="nucleotide sequence ID" value="NZ_JAIBNU010000004.1"/>
</dbReference>
<dbReference type="AlphaFoldDB" id="A0A2T4SVU5"/>
<organism evidence="2 3">
    <name type="scientific">Staphylococcus gallinarum</name>
    <dbReference type="NCBI Taxonomy" id="1293"/>
    <lineage>
        <taxon>Bacteria</taxon>
        <taxon>Bacillati</taxon>
        <taxon>Bacillota</taxon>
        <taxon>Bacilli</taxon>
        <taxon>Bacillales</taxon>
        <taxon>Staphylococcaceae</taxon>
        <taxon>Staphylococcus</taxon>
    </lineage>
</organism>
<name>A0A2T4SVU5_STAGA</name>
<keyword evidence="1" id="KW-0812">Transmembrane</keyword>
<dbReference type="NCBIfam" id="NF033608">
    <property type="entry name" value="type_I_tox_Fst"/>
    <property type="match status" value="1"/>
</dbReference>
<protein>
    <submittedName>
        <fullName evidence="2">Type I toxin-antitoxin system Fst family toxin</fullName>
    </submittedName>
</protein>
<reference evidence="2 3" key="1">
    <citation type="journal article" date="2016" name="Front. Microbiol.">
        <title>Comprehensive Phylogenetic Analysis of Bovine Non-aureus Staphylococci Species Based on Whole-Genome Sequencing.</title>
        <authorList>
            <person name="Naushad S."/>
            <person name="Barkema H.W."/>
            <person name="Luby C."/>
            <person name="Condas L.A."/>
            <person name="Nobrega D.B."/>
            <person name="Carson D.A."/>
            <person name="De Buck J."/>
        </authorList>
    </citation>
    <scope>NUCLEOTIDE SEQUENCE [LARGE SCALE GENOMIC DNA]</scope>
    <source>
        <strain evidence="2 3">SNUC 1388</strain>
    </source>
</reference>
<dbReference type="Proteomes" id="UP000283576">
    <property type="component" value="Unassembled WGS sequence"/>
</dbReference>
<keyword evidence="1" id="KW-1133">Transmembrane helix</keyword>
<sequence>MELLFVCIIAPVVSGCIITIFTFWLNNRNK</sequence>
<evidence type="ECO:0000256" key="1">
    <source>
        <dbReference type="SAM" id="Phobius"/>
    </source>
</evidence>
<evidence type="ECO:0000313" key="3">
    <source>
        <dbReference type="Proteomes" id="UP000283576"/>
    </source>
</evidence>
<accession>A0A2T4SVU5</accession>
<dbReference type="EMBL" id="QXRZ01000011">
    <property type="protein sequence ID" value="RIL41359.1"/>
    <property type="molecule type" value="Genomic_DNA"/>
</dbReference>